<evidence type="ECO:0000313" key="2">
    <source>
        <dbReference type="Proteomes" id="UP000004994"/>
    </source>
</evidence>
<evidence type="ECO:0000313" key="1">
    <source>
        <dbReference type="EnsemblPlants" id="Solyc11g007485.1.1"/>
    </source>
</evidence>
<organism evidence="1">
    <name type="scientific">Solanum lycopersicum</name>
    <name type="common">Tomato</name>
    <name type="synonym">Lycopersicon esculentum</name>
    <dbReference type="NCBI Taxonomy" id="4081"/>
    <lineage>
        <taxon>Eukaryota</taxon>
        <taxon>Viridiplantae</taxon>
        <taxon>Streptophyta</taxon>
        <taxon>Embryophyta</taxon>
        <taxon>Tracheophyta</taxon>
        <taxon>Spermatophyta</taxon>
        <taxon>Magnoliopsida</taxon>
        <taxon>eudicotyledons</taxon>
        <taxon>Gunneridae</taxon>
        <taxon>Pentapetalae</taxon>
        <taxon>asterids</taxon>
        <taxon>lamiids</taxon>
        <taxon>Solanales</taxon>
        <taxon>Solanaceae</taxon>
        <taxon>Solanoideae</taxon>
        <taxon>Solaneae</taxon>
        <taxon>Solanum</taxon>
        <taxon>Solanum subgen. Lycopersicon</taxon>
    </lineage>
</organism>
<reference evidence="1" key="1">
    <citation type="journal article" date="2012" name="Nature">
        <title>The tomato genome sequence provides insights into fleshy fruit evolution.</title>
        <authorList>
            <consortium name="Tomato Genome Consortium"/>
        </authorList>
    </citation>
    <scope>NUCLEOTIDE SEQUENCE [LARGE SCALE GENOMIC DNA]</scope>
    <source>
        <strain evidence="1">cv. Heinz 1706</strain>
    </source>
</reference>
<dbReference type="EnsemblPlants" id="Solyc11g007485.1.1">
    <property type="protein sequence ID" value="Solyc11g007485.1.1"/>
    <property type="gene ID" value="Solyc11g007485.1"/>
</dbReference>
<dbReference type="InParanoid" id="A0A3Q7JI54"/>
<dbReference type="Proteomes" id="UP000004994">
    <property type="component" value="Chromosome 11"/>
</dbReference>
<accession>A0A3Q7JI54</accession>
<proteinExistence type="predicted"/>
<reference evidence="1" key="2">
    <citation type="submission" date="2019-01" db="UniProtKB">
        <authorList>
            <consortium name="EnsemblPlants"/>
        </authorList>
    </citation>
    <scope>IDENTIFICATION</scope>
    <source>
        <strain evidence="1">cv. Heinz 1706</strain>
    </source>
</reference>
<protein>
    <submittedName>
        <fullName evidence="1">Uncharacterized protein</fullName>
    </submittedName>
</protein>
<dbReference type="AlphaFoldDB" id="A0A3Q7JI54"/>
<name>A0A3Q7JI54_SOLLC</name>
<keyword evidence="2" id="KW-1185">Reference proteome</keyword>
<dbReference type="Gramene" id="Solyc11g007485.1.1">
    <property type="protein sequence ID" value="Solyc11g007485.1.1"/>
    <property type="gene ID" value="Solyc11g007485.1"/>
</dbReference>
<sequence length="117" mass="13990">MRTIVLLTDSFLDGEQVYQSRTQILEFPVTSIFFTLRAKEHFDSKVRQQWKSSYRKSFLDEKSTGKNTRRGGNREQDVELHICRIKDLLCRINWMFSYAKKDIYERVIEKGYRGKGK</sequence>